<dbReference type="Proteomes" id="UP000659047">
    <property type="component" value="Unassembled WGS sequence"/>
</dbReference>
<accession>A0A8K0XWZ1</accession>
<organism evidence="1 2">
    <name type="scientific">Tenebrionibacter intestinalis</name>
    <dbReference type="NCBI Taxonomy" id="2799638"/>
    <lineage>
        <taxon>Bacteria</taxon>
        <taxon>Pseudomonadati</taxon>
        <taxon>Pseudomonadota</taxon>
        <taxon>Gammaproteobacteria</taxon>
        <taxon>Enterobacterales</taxon>
        <taxon>Enterobacteriaceae</taxon>
        <taxon>Tenebrionibacter/Tenebrionicola group</taxon>
        <taxon>Tenebrionibacter</taxon>
    </lineage>
</organism>
<evidence type="ECO:0000313" key="2">
    <source>
        <dbReference type="Proteomes" id="UP000659047"/>
    </source>
</evidence>
<proteinExistence type="predicted"/>
<reference evidence="1" key="1">
    <citation type="submission" date="2021-01" db="EMBL/GenBank/DDBJ databases">
        <title>Intestinitalea alba gen. nov., sp. nov., a novel genus of the family Enterobacteriaceae, isolated from the gut of the plastic-eating mealworm Tenebrio molitor L.</title>
        <authorList>
            <person name="Yang Y."/>
        </authorList>
    </citation>
    <scope>NUCLEOTIDE SEQUENCE</scope>
    <source>
        <strain evidence="1">BIT-L3</strain>
    </source>
</reference>
<dbReference type="AlphaFoldDB" id="A0A8K0XWZ1"/>
<evidence type="ECO:0000313" key="1">
    <source>
        <dbReference type="EMBL" id="MBK4716010.1"/>
    </source>
</evidence>
<protein>
    <submittedName>
        <fullName evidence="1">Uncharacterized protein</fullName>
    </submittedName>
</protein>
<keyword evidence="2" id="KW-1185">Reference proteome</keyword>
<name>A0A8K0XWZ1_9ENTR</name>
<dbReference type="EMBL" id="JAEPBH010000029">
    <property type="protein sequence ID" value="MBK4716010.1"/>
    <property type="molecule type" value="Genomic_DNA"/>
</dbReference>
<comment type="caution">
    <text evidence="1">The sequence shown here is derived from an EMBL/GenBank/DDBJ whole genome shotgun (WGS) entry which is preliminary data.</text>
</comment>
<sequence length="125" mass="13883">MQLKYADITMKTAWGALPAARKSRALLRVGCATCRQEKPRTAARLRLLTKKEKTGFFLLCGKQAKINVLIFRIFSCVSSILSATGWGLSAVSAAHCCAAELRVGRIRPEKPVSYIRKIKRLIFAD</sequence>
<gene>
    <name evidence="1" type="ORF">JJB97_11885</name>
</gene>